<proteinExistence type="predicted"/>
<comment type="caution">
    <text evidence="2">The sequence shown here is derived from an EMBL/GenBank/DDBJ whole genome shotgun (WGS) entry which is preliminary data.</text>
</comment>
<evidence type="ECO:0000256" key="1">
    <source>
        <dbReference type="SAM" id="MobiDB-lite"/>
    </source>
</evidence>
<keyword evidence="3" id="KW-1185">Reference proteome</keyword>
<sequence>MPEESPTLVPAHMESSSPQRAAASRPHVFPHCSPVTKARPWSSSGGGGGVKRAAPSPPLLCL</sequence>
<protein>
    <submittedName>
        <fullName evidence="2">Uncharacterized protein</fullName>
    </submittedName>
</protein>
<feature type="region of interest" description="Disordered" evidence="1">
    <location>
        <begin position="1"/>
        <end position="62"/>
    </location>
</feature>
<name>A0A4Z2EGA8_9TELE</name>
<evidence type="ECO:0000313" key="2">
    <source>
        <dbReference type="EMBL" id="TNN27788.1"/>
    </source>
</evidence>
<feature type="compositionally biased region" description="Low complexity" evidence="1">
    <location>
        <begin position="15"/>
        <end position="26"/>
    </location>
</feature>
<gene>
    <name evidence="2" type="ORF">EYF80_062064</name>
</gene>
<reference evidence="2 3" key="1">
    <citation type="submission" date="2019-03" db="EMBL/GenBank/DDBJ databases">
        <title>First draft genome of Liparis tanakae, snailfish: a comprehensive survey of snailfish specific genes.</title>
        <authorList>
            <person name="Kim W."/>
            <person name="Song I."/>
            <person name="Jeong J.-H."/>
            <person name="Kim D."/>
            <person name="Kim S."/>
            <person name="Ryu S."/>
            <person name="Song J.Y."/>
            <person name="Lee S.K."/>
        </authorList>
    </citation>
    <scope>NUCLEOTIDE SEQUENCE [LARGE SCALE GENOMIC DNA]</scope>
    <source>
        <tissue evidence="2">Muscle</tissue>
    </source>
</reference>
<organism evidence="2 3">
    <name type="scientific">Liparis tanakae</name>
    <name type="common">Tanaka's snailfish</name>
    <dbReference type="NCBI Taxonomy" id="230148"/>
    <lineage>
        <taxon>Eukaryota</taxon>
        <taxon>Metazoa</taxon>
        <taxon>Chordata</taxon>
        <taxon>Craniata</taxon>
        <taxon>Vertebrata</taxon>
        <taxon>Euteleostomi</taxon>
        <taxon>Actinopterygii</taxon>
        <taxon>Neopterygii</taxon>
        <taxon>Teleostei</taxon>
        <taxon>Neoteleostei</taxon>
        <taxon>Acanthomorphata</taxon>
        <taxon>Eupercaria</taxon>
        <taxon>Perciformes</taxon>
        <taxon>Cottioidei</taxon>
        <taxon>Cottales</taxon>
        <taxon>Liparidae</taxon>
        <taxon>Liparis</taxon>
    </lineage>
</organism>
<dbReference type="EMBL" id="SRLO01007729">
    <property type="protein sequence ID" value="TNN27788.1"/>
    <property type="molecule type" value="Genomic_DNA"/>
</dbReference>
<accession>A0A4Z2EGA8</accession>
<evidence type="ECO:0000313" key="3">
    <source>
        <dbReference type="Proteomes" id="UP000314294"/>
    </source>
</evidence>
<dbReference type="AlphaFoldDB" id="A0A4Z2EGA8"/>
<dbReference type="Proteomes" id="UP000314294">
    <property type="component" value="Unassembled WGS sequence"/>
</dbReference>